<feature type="signal peptide" evidence="1">
    <location>
        <begin position="1"/>
        <end position="25"/>
    </location>
</feature>
<dbReference type="Proteomes" id="UP001221898">
    <property type="component" value="Unassembled WGS sequence"/>
</dbReference>
<name>A0AAD7T302_9TELE</name>
<evidence type="ECO:0000313" key="2">
    <source>
        <dbReference type="EMBL" id="KAJ8413462.1"/>
    </source>
</evidence>
<sequence length="185" mass="20617">MTDVLQQPPFGYCLLALLLLPVVHSCESTKPMAGIKADYSNVIFPLLRNIENNITNLLADPTKCGEIKKKHACEENNETRSIHKMVCSIPFKNPKKVMSKIKCDLKTLTVNITDSLECYCPTNEDDASQSNCAQPQHRNLNKERLCKLLSLDTFLDGQSLEPIVTDQASVSQPILEAILNKTDLS</sequence>
<evidence type="ECO:0000313" key="3">
    <source>
        <dbReference type="Proteomes" id="UP001221898"/>
    </source>
</evidence>
<gene>
    <name evidence="2" type="ORF">AAFF_G00094580</name>
</gene>
<comment type="caution">
    <text evidence="2">The sequence shown here is derived from an EMBL/GenBank/DDBJ whole genome shotgun (WGS) entry which is preliminary data.</text>
</comment>
<keyword evidence="3" id="KW-1185">Reference proteome</keyword>
<reference evidence="2" key="1">
    <citation type="journal article" date="2023" name="Science">
        <title>Genome structures resolve the early diversification of teleost fishes.</title>
        <authorList>
            <person name="Parey E."/>
            <person name="Louis A."/>
            <person name="Montfort J."/>
            <person name="Bouchez O."/>
            <person name="Roques C."/>
            <person name="Iampietro C."/>
            <person name="Lluch J."/>
            <person name="Castinel A."/>
            <person name="Donnadieu C."/>
            <person name="Desvignes T."/>
            <person name="Floi Bucao C."/>
            <person name="Jouanno E."/>
            <person name="Wen M."/>
            <person name="Mejri S."/>
            <person name="Dirks R."/>
            <person name="Jansen H."/>
            <person name="Henkel C."/>
            <person name="Chen W.J."/>
            <person name="Zahm M."/>
            <person name="Cabau C."/>
            <person name="Klopp C."/>
            <person name="Thompson A.W."/>
            <person name="Robinson-Rechavi M."/>
            <person name="Braasch I."/>
            <person name="Lecointre G."/>
            <person name="Bobe J."/>
            <person name="Postlethwait J.H."/>
            <person name="Berthelot C."/>
            <person name="Roest Crollius H."/>
            <person name="Guiguen Y."/>
        </authorList>
    </citation>
    <scope>NUCLEOTIDE SEQUENCE</scope>
    <source>
        <strain evidence="2">NC1722</strain>
    </source>
</reference>
<evidence type="ECO:0008006" key="4">
    <source>
        <dbReference type="Google" id="ProtNLM"/>
    </source>
</evidence>
<protein>
    <recommendedName>
        <fullName evidence="4">Interleukin-7</fullName>
    </recommendedName>
</protein>
<evidence type="ECO:0000256" key="1">
    <source>
        <dbReference type="SAM" id="SignalP"/>
    </source>
</evidence>
<dbReference type="AlphaFoldDB" id="A0AAD7T302"/>
<keyword evidence="1" id="KW-0732">Signal</keyword>
<accession>A0AAD7T302</accession>
<dbReference type="EMBL" id="JAINUG010000016">
    <property type="protein sequence ID" value="KAJ8413462.1"/>
    <property type="molecule type" value="Genomic_DNA"/>
</dbReference>
<proteinExistence type="predicted"/>
<feature type="chain" id="PRO_5041987644" description="Interleukin-7" evidence="1">
    <location>
        <begin position="26"/>
        <end position="185"/>
    </location>
</feature>
<organism evidence="2 3">
    <name type="scientific">Aldrovandia affinis</name>
    <dbReference type="NCBI Taxonomy" id="143900"/>
    <lineage>
        <taxon>Eukaryota</taxon>
        <taxon>Metazoa</taxon>
        <taxon>Chordata</taxon>
        <taxon>Craniata</taxon>
        <taxon>Vertebrata</taxon>
        <taxon>Euteleostomi</taxon>
        <taxon>Actinopterygii</taxon>
        <taxon>Neopterygii</taxon>
        <taxon>Teleostei</taxon>
        <taxon>Notacanthiformes</taxon>
        <taxon>Halosauridae</taxon>
        <taxon>Aldrovandia</taxon>
    </lineage>
</organism>